<reference evidence="1" key="1">
    <citation type="submission" date="2018-11" db="EMBL/GenBank/DDBJ databases">
        <authorList>
            <person name="Alioto T."/>
            <person name="Alioto T."/>
        </authorList>
    </citation>
    <scope>NUCLEOTIDE SEQUENCE</scope>
</reference>
<comment type="caution">
    <text evidence="1">The sequence shown here is derived from an EMBL/GenBank/DDBJ whole genome shotgun (WGS) entry which is preliminary data.</text>
</comment>
<evidence type="ECO:0000313" key="2">
    <source>
        <dbReference type="Proteomes" id="UP000596742"/>
    </source>
</evidence>
<keyword evidence="2" id="KW-1185">Reference proteome</keyword>
<proteinExistence type="predicted"/>
<dbReference type="AlphaFoldDB" id="A0A8B6H172"/>
<evidence type="ECO:0000313" key="1">
    <source>
        <dbReference type="EMBL" id="VDI72464.1"/>
    </source>
</evidence>
<organism evidence="1 2">
    <name type="scientific">Mytilus galloprovincialis</name>
    <name type="common">Mediterranean mussel</name>
    <dbReference type="NCBI Taxonomy" id="29158"/>
    <lineage>
        <taxon>Eukaryota</taxon>
        <taxon>Metazoa</taxon>
        <taxon>Spiralia</taxon>
        <taxon>Lophotrochozoa</taxon>
        <taxon>Mollusca</taxon>
        <taxon>Bivalvia</taxon>
        <taxon>Autobranchia</taxon>
        <taxon>Pteriomorphia</taxon>
        <taxon>Mytilida</taxon>
        <taxon>Mytiloidea</taxon>
        <taxon>Mytilidae</taxon>
        <taxon>Mytilinae</taxon>
        <taxon>Mytilus</taxon>
    </lineage>
</organism>
<dbReference type="EMBL" id="UYJE01009326">
    <property type="protein sequence ID" value="VDI72464.1"/>
    <property type="molecule type" value="Genomic_DNA"/>
</dbReference>
<gene>
    <name evidence="1" type="ORF">MGAL_10B080389</name>
</gene>
<name>A0A8B6H172_MYTGA</name>
<accession>A0A8B6H172</accession>
<feature type="non-terminal residue" evidence="1">
    <location>
        <position position="1"/>
    </location>
</feature>
<sequence length="54" mass="6054">KDRSITMFKESLEITVAIGLGLAVGRLITSGIPEKRKPKGDGMYYLKQQRLQMS</sequence>
<protein>
    <submittedName>
        <fullName evidence="1">Uncharacterized protein</fullName>
    </submittedName>
</protein>
<dbReference type="Proteomes" id="UP000596742">
    <property type="component" value="Unassembled WGS sequence"/>
</dbReference>